<dbReference type="SUPFAM" id="SSF55931">
    <property type="entry name" value="Glutamine synthetase/guanido kinase"/>
    <property type="match status" value="1"/>
</dbReference>
<dbReference type="InterPro" id="IPR017959">
    <property type="entry name" value="Asn/Gln-tRNA_amidoTrfase_suB/E"/>
</dbReference>
<keyword evidence="5 11" id="KW-0547">Nucleotide-binding</keyword>
<dbReference type="FunFam" id="1.10.10.410:FF:000001">
    <property type="entry name" value="Aspartyl/glutamyl-tRNA(Asn/Gln) amidotransferase subunit B"/>
    <property type="match status" value="1"/>
</dbReference>
<dbReference type="SUPFAM" id="SSF89095">
    <property type="entry name" value="GatB/YqeY motif"/>
    <property type="match status" value="1"/>
</dbReference>
<comment type="similarity">
    <text evidence="1 11">Belongs to the GatB/GatE family. GatB subfamily.</text>
</comment>
<dbReference type="InterPro" id="IPR023168">
    <property type="entry name" value="GatB_Yqey_C_2"/>
</dbReference>
<evidence type="ECO:0000256" key="7">
    <source>
        <dbReference type="ARBA" id="ARBA00022917"/>
    </source>
</evidence>
<keyword evidence="13" id="KW-0808">Transferase</keyword>
<keyword evidence="7 11" id="KW-0648">Protein biosynthesis</keyword>
<dbReference type="InterPro" id="IPR014746">
    <property type="entry name" value="Gln_synth/guanido_kin_cat_dom"/>
</dbReference>
<evidence type="ECO:0000313" key="13">
    <source>
        <dbReference type="EMBL" id="KAB2817267.1"/>
    </source>
</evidence>
<evidence type="ECO:0000256" key="1">
    <source>
        <dbReference type="ARBA" id="ARBA00005306"/>
    </source>
</evidence>
<evidence type="ECO:0000259" key="12">
    <source>
        <dbReference type="SMART" id="SM00845"/>
    </source>
</evidence>
<dbReference type="GO" id="GO:0050567">
    <property type="term" value="F:glutaminyl-tRNA synthase (glutamine-hydrolyzing) activity"/>
    <property type="evidence" value="ECO:0007669"/>
    <property type="project" value="UniProtKB-UniRule"/>
</dbReference>
<keyword evidence="6 11" id="KW-0067">ATP-binding</keyword>
<organism evidence="13 14">
    <name type="scientific">Phaeocystidibacter marisrubri</name>
    <dbReference type="NCBI Taxonomy" id="1577780"/>
    <lineage>
        <taxon>Bacteria</taxon>
        <taxon>Pseudomonadati</taxon>
        <taxon>Bacteroidota</taxon>
        <taxon>Flavobacteriia</taxon>
        <taxon>Flavobacteriales</taxon>
        <taxon>Phaeocystidibacteraceae</taxon>
        <taxon>Phaeocystidibacter</taxon>
    </lineage>
</organism>
<dbReference type="NCBIfam" id="NF004012">
    <property type="entry name" value="PRK05477.1-2"/>
    <property type="match status" value="1"/>
</dbReference>
<dbReference type="InterPro" id="IPR003789">
    <property type="entry name" value="Asn/Gln_tRNA_amidoTrase-B-like"/>
</dbReference>
<dbReference type="GO" id="GO:0070681">
    <property type="term" value="P:glutaminyl-tRNAGln biosynthesis via transamidation"/>
    <property type="evidence" value="ECO:0007669"/>
    <property type="project" value="TreeGrafter"/>
</dbReference>
<dbReference type="Gene3D" id="1.10.10.410">
    <property type="match status" value="1"/>
</dbReference>
<dbReference type="EMBL" id="WBVQ01000001">
    <property type="protein sequence ID" value="KAB2817267.1"/>
    <property type="molecule type" value="Genomic_DNA"/>
</dbReference>
<dbReference type="NCBIfam" id="TIGR00133">
    <property type="entry name" value="gatB"/>
    <property type="match status" value="1"/>
</dbReference>
<dbReference type="InterPro" id="IPR018027">
    <property type="entry name" value="Asn/Gln_amidotransferase"/>
</dbReference>
<dbReference type="GO" id="GO:0006412">
    <property type="term" value="P:translation"/>
    <property type="evidence" value="ECO:0007669"/>
    <property type="project" value="UniProtKB-UniRule"/>
</dbReference>
<dbReference type="GO" id="GO:0005524">
    <property type="term" value="F:ATP binding"/>
    <property type="evidence" value="ECO:0007669"/>
    <property type="project" value="UniProtKB-KW"/>
</dbReference>
<dbReference type="Pfam" id="PF02637">
    <property type="entry name" value="GatB_Yqey"/>
    <property type="match status" value="1"/>
</dbReference>
<evidence type="ECO:0000256" key="10">
    <source>
        <dbReference type="ARBA" id="ARBA00047913"/>
    </source>
</evidence>
<comment type="function">
    <text evidence="8 11">Allows the formation of correctly charged Asn-tRNA(Asn) or Gln-tRNA(Gln) through the transamidation of misacylated Asp-tRNA(Asn) or Glu-tRNA(Gln) in organisms which lack either or both of asparaginyl-tRNA or glutaminyl-tRNA synthetases. The reaction takes place in the presence of glutamine and ATP through an activated phospho-Asp-tRNA(Asn) or phospho-Glu-tRNA(Gln).</text>
</comment>
<evidence type="ECO:0000256" key="9">
    <source>
        <dbReference type="ARBA" id="ARBA00047380"/>
    </source>
</evidence>
<proteinExistence type="inferred from homology"/>
<keyword evidence="4 11" id="KW-0436">Ligase</keyword>
<dbReference type="RefSeq" id="WP_151691838.1">
    <property type="nucleotide sequence ID" value="NZ_BMGX01000002.1"/>
</dbReference>
<dbReference type="PANTHER" id="PTHR11659">
    <property type="entry name" value="GLUTAMYL-TRNA GLN AMIDOTRANSFERASE SUBUNIT B MITOCHONDRIAL AND PROKARYOTIC PET112-RELATED"/>
    <property type="match status" value="1"/>
</dbReference>
<evidence type="ECO:0000256" key="5">
    <source>
        <dbReference type="ARBA" id="ARBA00022741"/>
    </source>
</evidence>
<dbReference type="NCBIfam" id="NF004014">
    <property type="entry name" value="PRK05477.1-4"/>
    <property type="match status" value="1"/>
</dbReference>
<evidence type="ECO:0000256" key="8">
    <source>
        <dbReference type="ARBA" id="ARBA00024799"/>
    </source>
</evidence>
<feature type="domain" description="Asn/Gln amidotransferase" evidence="12">
    <location>
        <begin position="334"/>
        <end position="483"/>
    </location>
</feature>
<dbReference type="PROSITE" id="PS01234">
    <property type="entry name" value="GATB"/>
    <property type="match status" value="1"/>
</dbReference>
<comment type="catalytic activity">
    <reaction evidence="10 11">
        <text>L-glutamyl-tRNA(Gln) + L-glutamine + ATP + H2O = L-glutaminyl-tRNA(Gln) + L-glutamate + ADP + phosphate + H(+)</text>
        <dbReference type="Rhea" id="RHEA:17521"/>
        <dbReference type="Rhea" id="RHEA-COMP:9681"/>
        <dbReference type="Rhea" id="RHEA-COMP:9684"/>
        <dbReference type="ChEBI" id="CHEBI:15377"/>
        <dbReference type="ChEBI" id="CHEBI:15378"/>
        <dbReference type="ChEBI" id="CHEBI:29985"/>
        <dbReference type="ChEBI" id="CHEBI:30616"/>
        <dbReference type="ChEBI" id="CHEBI:43474"/>
        <dbReference type="ChEBI" id="CHEBI:58359"/>
        <dbReference type="ChEBI" id="CHEBI:78520"/>
        <dbReference type="ChEBI" id="CHEBI:78521"/>
        <dbReference type="ChEBI" id="CHEBI:456216"/>
    </reaction>
</comment>
<comment type="subunit">
    <text evidence="2 11">Heterotrimer of A, B and C subunits.</text>
</comment>
<gene>
    <name evidence="11 13" type="primary">gatB</name>
    <name evidence="13" type="ORF">F8C82_02430</name>
</gene>
<dbReference type="Pfam" id="PF02934">
    <property type="entry name" value="GatB_N"/>
    <property type="match status" value="1"/>
</dbReference>
<evidence type="ECO:0000256" key="3">
    <source>
        <dbReference type="ARBA" id="ARBA00016923"/>
    </source>
</evidence>
<evidence type="ECO:0000256" key="4">
    <source>
        <dbReference type="ARBA" id="ARBA00022598"/>
    </source>
</evidence>
<comment type="caution">
    <text evidence="13">The sequence shown here is derived from an EMBL/GenBank/DDBJ whole genome shotgun (WGS) entry which is preliminary data.</text>
</comment>
<name>A0A6L3ZHG5_9FLAO</name>
<reference evidence="13 14" key="1">
    <citation type="submission" date="2019-10" db="EMBL/GenBank/DDBJ databases">
        <title>Genome sequence of Phaeocystidibacter marisrubri JCM30614 (type strain).</title>
        <authorList>
            <person name="Bowman J.P."/>
        </authorList>
    </citation>
    <scope>NUCLEOTIDE SEQUENCE [LARGE SCALE GENOMIC DNA]</scope>
    <source>
        <strain evidence="13 14">JCM 30614</strain>
    </source>
</reference>
<sequence length="485" mass="53877">MSASKMDAWEAIIGLEVHTQLSTKSKAYSSDATEYGAAPNSQVSPISLGHPGTLPVANKSVIEYAVRLGIACGCDIREWNEYARKNYFYADLPKGYQITQDKTPICTGGAVRIETTEGGEKFINLTRIHMEEDSGKSIHDLDPFHSLIDLNRAGVPLLEIVSEPDFRNGEEAYAYLNEIRKLVRYLDISDGNMEEGSLRCDVNVSVRKRGTEKFGTKVEVKNLNSFRNVQKSIDFEINRQIAAIEAGETIVQETRTFDASTGATAILRAKEDAHDYRYFPEPDLQPVVVTQDYVEKVKTTLPPLPRELYLKYTENLGLSDYDAKVLTEDKSVAMYFEECLAHTQNAKGASNWIQGPIKGWLNERAEVIENFPVPAATIAELIALVDDGKVSNTVANQKIFPLLLEKPDGKPEAIASENDWVQESDSNALQAHVDAALAQYPDKVEEYKNGKKGVLGLFMGEVMKLSQGKADPKVASQMLRETLEK</sequence>
<dbReference type="AlphaFoldDB" id="A0A6L3ZHG5"/>
<dbReference type="HAMAP" id="MF_00121">
    <property type="entry name" value="GatB"/>
    <property type="match status" value="1"/>
</dbReference>
<dbReference type="EC" id="6.3.5.-" evidence="11"/>
<dbReference type="InterPro" id="IPR017958">
    <property type="entry name" value="Gln-tRNA_amidoTrfase_suB_CS"/>
</dbReference>
<comment type="catalytic activity">
    <reaction evidence="9 11">
        <text>L-aspartyl-tRNA(Asn) + L-glutamine + ATP + H2O = L-asparaginyl-tRNA(Asn) + L-glutamate + ADP + phosphate + 2 H(+)</text>
        <dbReference type="Rhea" id="RHEA:14513"/>
        <dbReference type="Rhea" id="RHEA-COMP:9674"/>
        <dbReference type="Rhea" id="RHEA-COMP:9677"/>
        <dbReference type="ChEBI" id="CHEBI:15377"/>
        <dbReference type="ChEBI" id="CHEBI:15378"/>
        <dbReference type="ChEBI" id="CHEBI:29985"/>
        <dbReference type="ChEBI" id="CHEBI:30616"/>
        <dbReference type="ChEBI" id="CHEBI:43474"/>
        <dbReference type="ChEBI" id="CHEBI:58359"/>
        <dbReference type="ChEBI" id="CHEBI:78515"/>
        <dbReference type="ChEBI" id="CHEBI:78516"/>
        <dbReference type="ChEBI" id="CHEBI:456216"/>
    </reaction>
</comment>
<evidence type="ECO:0000256" key="2">
    <source>
        <dbReference type="ARBA" id="ARBA00011123"/>
    </source>
</evidence>
<dbReference type="InterPro" id="IPR006075">
    <property type="entry name" value="Asn/Gln-tRNA_Trfase_suB/E_cat"/>
</dbReference>
<evidence type="ECO:0000256" key="11">
    <source>
        <dbReference type="HAMAP-Rule" id="MF_00121"/>
    </source>
</evidence>
<evidence type="ECO:0000256" key="6">
    <source>
        <dbReference type="ARBA" id="ARBA00022840"/>
    </source>
</evidence>
<dbReference type="OrthoDB" id="9804078at2"/>
<dbReference type="SMART" id="SM00845">
    <property type="entry name" value="GatB_Yqey"/>
    <property type="match status" value="1"/>
</dbReference>
<dbReference type="InterPro" id="IPR004413">
    <property type="entry name" value="GatB"/>
</dbReference>
<dbReference type="PANTHER" id="PTHR11659:SF0">
    <property type="entry name" value="GLUTAMYL-TRNA(GLN) AMIDOTRANSFERASE SUBUNIT B, MITOCHONDRIAL"/>
    <property type="match status" value="1"/>
</dbReference>
<protein>
    <recommendedName>
        <fullName evidence="3 11">Aspartyl/glutamyl-tRNA(Asn/Gln) amidotransferase subunit B</fullName>
        <shortName evidence="11">Asp/Glu-ADT subunit B</shortName>
        <ecNumber evidence="11">6.3.5.-</ecNumber>
    </recommendedName>
</protein>
<accession>A0A6L3ZHG5</accession>
<evidence type="ECO:0000313" key="14">
    <source>
        <dbReference type="Proteomes" id="UP000484164"/>
    </source>
</evidence>
<dbReference type="GO" id="GO:0016740">
    <property type="term" value="F:transferase activity"/>
    <property type="evidence" value="ECO:0007669"/>
    <property type="project" value="UniProtKB-KW"/>
</dbReference>
<keyword evidence="14" id="KW-1185">Reference proteome</keyword>
<dbReference type="Proteomes" id="UP000484164">
    <property type="component" value="Unassembled WGS sequence"/>
</dbReference>